<sequence length="242" mass="27393">MVVAKHNVDFRQAFDYARVSFAGTFQKELTRRILLKTNCSHYAIFYKAAVPVSLPKVYLTDNFDFSCRVIYDQEKIWMMDPVLDIASDVEIHHWSNGLPLSSPSIVTLVKTSAANRLADASTLIYPMRNGSVASLTLIWANADRPDIDFNETYETLFSESRMVAKKISHLSKCSQSVASSQLNIREVRIMRLLADGLTSKQVADTINVTRATVYFHVKQFTRKMNSSTRSEAIIKAALLRMI</sequence>
<dbReference type="SUPFAM" id="SSF75516">
    <property type="entry name" value="Pheromone-binding domain of LuxR-like quorum-sensing transcription factors"/>
    <property type="match status" value="1"/>
</dbReference>
<dbReference type="InterPro" id="IPR016032">
    <property type="entry name" value="Sig_transdc_resp-reg_C-effctor"/>
</dbReference>
<dbReference type="Proteomes" id="UP000327167">
    <property type="component" value="Unassembled WGS sequence"/>
</dbReference>
<dbReference type="EMBL" id="CABVHJ010000026">
    <property type="protein sequence ID" value="VVN41841.1"/>
    <property type="molecule type" value="Genomic_DNA"/>
</dbReference>
<dbReference type="GO" id="GO:0003677">
    <property type="term" value="F:DNA binding"/>
    <property type="evidence" value="ECO:0007669"/>
    <property type="project" value="UniProtKB-KW"/>
</dbReference>
<protein>
    <recommendedName>
        <fullName evidence="4">HTH luxR-type domain-containing protein</fullName>
    </recommendedName>
</protein>
<dbReference type="SMART" id="SM00421">
    <property type="entry name" value="HTH_LUXR"/>
    <property type="match status" value="1"/>
</dbReference>
<evidence type="ECO:0000259" key="4">
    <source>
        <dbReference type="PROSITE" id="PS50043"/>
    </source>
</evidence>
<evidence type="ECO:0000256" key="1">
    <source>
        <dbReference type="ARBA" id="ARBA00023015"/>
    </source>
</evidence>
<name>A0A5E6XPK4_PSEFL</name>
<dbReference type="InterPro" id="IPR036693">
    <property type="entry name" value="TF_LuxR_autoind-bd_dom_sf"/>
</dbReference>
<keyword evidence="3" id="KW-0804">Transcription</keyword>
<organism evidence="5 6">
    <name type="scientific">Pseudomonas fluorescens</name>
    <dbReference type="NCBI Taxonomy" id="294"/>
    <lineage>
        <taxon>Bacteria</taxon>
        <taxon>Pseudomonadati</taxon>
        <taxon>Pseudomonadota</taxon>
        <taxon>Gammaproteobacteria</taxon>
        <taxon>Pseudomonadales</taxon>
        <taxon>Pseudomonadaceae</taxon>
        <taxon>Pseudomonas</taxon>
    </lineage>
</organism>
<dbReference type="GO" id="GO:0006355">
    <property type="term" value="P:regulation of DNA-templated transcription"/>
    <property type="evidence" value="ECO:0007669"/>
    <property type="project" value="InterPro"/>
</dbReference>
<dbReference type="Gene3D" id="1.10.10.10">
    <property type="entry name" value="Winged helix-like DNA-binding domain superfamily/Winged helix DNA-binding domain"/>
    <property type="match status" value="1"/>
</dbReference>
<dbReference type="PROSITE" id="PS50043">
    <property type="entry name" value="HTH_LUXR_2"/>
    <property type="match status" value="1"/>
</dbReference>
<gene>
    <name evidence="5" type="ORF">PS655_05489</name>
</gene>
<keyword evidence="1" id="KW-0805">Transcription regulation</keyword>
<dbReference type="InterPro" id="IPR000792">
    <property type="entry name" value="Tscrpt_reg_LuxR_C"/>
</dbReference>
<evidence type="ECO:0000256" key="2">
    <source>
        <dbReference type="ARBA" id="ARBA00023125"/>
    </source>
</evidence>
<reference evidence="5 6" key="1">
    <citation type="submission" date="2019-09" db="EMBL/GenBank/DDBJ databases">
        <authorList>
            <person name="Chandra G."/>
            <person name="Truman W A."/>
        </authorList>
    </citation>
    <scope>NUCLEOTIDE SEQUENCE [LARGE SCALE GENOMIC DNA]</scope>
    <source>
        <strain evidence="5">PS655</strain>
    </source>
</reference>
<accession>A0A5E6XPK4</accession>
<dbReference type="InterPro" id="IPR036388">
    <property type="entry name" value="WH-like_DNA-bd_sf"/>
</dbReference>
<dbReference type="PANTHER" id="PTHR44688">
    <property type="entry name" value="DNA-BINDING TRANSCRIPTIONAL ACTIVATOR DEVR_DOSR"/>
    <property type="match status" value="1"/>
</dbReference>
<proteinExistence type="predicted"/>
<dbReference type="SUPFAM" id="SSF46894">
    <property type="entry name" value="C-terminal effector domain of the bipartite response regulators"/>
    <property type="match status" value="1"/>
</dbReference>
<feature type="domain" description="HTH luxR-type" evidence="4">
    <location>
        <begin position="175"/>
        <end position="240"/>
    </location>
</feature>
<evidence type="ECO:0000313" key="5">
    <source>
        <dbReference type="EMBL" id="VVN41841.1"/>
    </source>
</evidence>
<dbReference type="Pfam" id="PF00196">
    <property type="entry name" value="GerE"/>
    <property type="match status" value="1"/>
</dbReference>
<evidence type="ECO:0000256" key="3">
    <source>
        <dbReference type="ARBA" id="ARBA00023163"/>
    </source>
</evidence>
<dbReference type="AlphaFoldDB" id="A0A5E6XPK4"/>
<keyword evidence="2" id="KW-0238">DNA-binding</keyword>
<evidence type="ECO:0000313" key="6">
    <source>
        <dbReference type="Proteomes" id="UP000327167"/>
    </source>
</evidence>
<dbReference type="PRINTS" id="PR00038">
    <property type="entry name" value="HTHLUXR"/>
</dbReference>
<dbReference type="CDD" id="cd06170">
    <property type="entry name" value="LuxR_C_like"/>
    <property type="match status" value="1"/>
</dbReference>
<dbReference type="PANTHER" id="PTHR44688:SF16">
    <property type="entry name" value="DNA-BINDING TRANSCRIPTIONAL ACTIVATOR DEVR_DOSR"/>
    <property type="match status" value="1"/>
</dbReference>